<keyword evidence="3" id="KW-1185">Reference proteome</keyword>
<organism evidence="2 3">
    <name type="scientific">Gymnopilus junonius</name>
    <name type="common">Spectacular rustgill mushroom</name>
    <name type="synonym">Gymnopilus spectabilis subsp. junonius</name>
    <dbReference type="NCBI Taxonomy" id="109634"/>
    <lineage>
        <taxon>Eukaryota</taxon>
        <taxon>Fungi</taxon>
        <taxon>Dikarya</taxon>
        <taxon>Basidiomycota</taxon>
        <taxon>Agaricomycotina</taxon>
        <taxon>Agaricomycetes</taxon>
        <taxon>Agaricomycetidae</taxon>
        <taxon>Agaricales</taxon>
        <taxon>Agaricineae</taxon>
        <taxon>Hymenogastraceae</taxon>
        <taxon>Gymnopilus</taxon>
    </lineage>
</organism>
<dbReference type="EMBL" id="JADNYJ010000029">
    <property type="protein sequence ID" value="KAF8903677.1"/>
    <property type="molecule type" value="Genomic_DNA"/>
</dbReference>
<comment type="caution">
    <text evidence="2">The sequence shown here is derived from an EMBL/GenBank/DDBJ whole genome shotgun (WGS) entry which is preliminary data.</text>
</comment>
<dbReference type="AlphaFoldDB" id="A0A9P5NSM9"/>
<sequence>MFRRLERHRKDETNRKRKRKHRQLKGSQPWCTKIKVQRREAITTKRATKKNREIYPPNHDPERKKVACARVCALLASHPLERSHALS</sequence>
<feature type="region of interest" description="Disordered" evidence="1">
    <location>
        <begin position="1"/>
        <end position="27"/>
    </location>
</feature>
<gene>
    <name evidence="2" type="ORF">CPB84DRAFT_1773877</name>
</gene>
<evidence type="ECO:0000256" key="1">
    <source>
        <dbReference type="SAM" id="MobiDB-lite"/>
    </source>
</evidence>
<evidence type="ECO:0000313" key="3">
    <source>
        <dbReference type="Proteomes" id="UP000724874"/>
    </source>
</evidence>
<protein>
    <submittedName>
        <fullName evidence="2">Uncharacterized protein</fullName>
    </submittedName>
</protein>
<feature type="compositionally biased region" description="Basic residues" evidence="1">
    <location>
        <begin position="15"/>
        <end position="24"/>
    </location>
</feature>
<reference evidence="2" key="1">
    <citation type="submission" date="2020-11" db="EMBL/GenBank/DDBJ databases">
        <authorList>
            <consortium name="DOE Joint Genome Institute"/>
            <person name="Ahrendt S."/>
            <person name="Riley R."/>
            <person name="Andreopoulos W."/>
            <person name="LaButti K."/>
            <person name="Pangilinan J."/>
            <person name="Ruiz-duenas F.J."/>
            <person name="Barrasa J.M."/>
            <person name="Sanchez-Garcia M."/>
            <person name="Camarero S."/>
            <person name="Miyauchi S."/>
            <person name="Serrano A."/>
            <person name="Linde D."/>
            <person name="Babiker R."/>
            <person name="Drula E."/>
            <person name="Ayuso-Fernandez I."/>
            <person name="Pacheco R."/>
            <person name="Padilla G."/>
            <person name="Ferreira P."/>
            <person name="Barriuso J."/>
            <person name="Kellner H."/>
            <person name="Castanera R."/>
            <person name="Alfaro M."/>
            <person name="Ramirez L."/>
            <person name="Pisabarro A.G."/>
            <person name="Kuo A."/>
            <person name="Tritt A."/>
            <person name="Lipzen A."/>
            <person name="He G."/>
            <person name="Yan M."/>
            <person name="Ng V."/>
            <person name="Cullen D."/>
            <person name="Martin F."/>
            <person name="Rosso M.-N."/>
            <person name="Henrissat B."/>
            <person name="Hibbett D."/>
            <person name="Martinez A.T."/>
            <person name="Grigoriev I.V."/>
        </authorList>
    </citation>
    <scope>NUCLEOTIDE SEQUENCE</scope>
    <source>
        <strain evidence="2">AH 44721</strain>
    </source>
</reference>
<dbReference type="Proteomes" id="UP000724874">
    <property type="component" value="Unassembled WGS sequence"/>
</dbReference>
<name>A0A9P5NSM9_GYMJU</name>
<accession>A0A9P5NSM9</accession>
<proteinExistence type="predicted"/>
<evidence type="ECO:0000313" key="2">
    <source>
        <dbReference type="EMBL" id="KAF8903677.1"/>
    </source>
</evidence>